<proteinExistence type="predicted"/>
<gene>
    <name evidence="2" type="ORF">D2N39_21425</name>
</gene>
<dbReference type="Pfam" id="PF00149">
    <property type="entry name" value="Metallophos"/>
    <property type="match status" value="1"/>
</dbReference>
<name>A0A398BR18_9RHOB</name>
<dbReference type="AlphaFoldDB" id="A0A398BR18"/>
<dbReference type="SUPFAM" id="SSF56300">
    <property type="entry name" value="Metallo-dependent phosphatases"/>
    <property type="match status" value="1"/>
</dbReference>
<dbReference type="Gene3D" id="3.60.21.10">
    <property type="match status" value="1"/>
</dbReference>
<dbReference type="InterPro" id="IPR004843">
    <property type="entry name" value="Calcineurin-like_PHP"/>
</dbReference>
<keyword evidence="3" id="KW-1185">Reference proteome</keyword>
<dbReference type="InterPro" id="IPR029052">
    <property type="entry name" value="Metallo-depent_PP-like"/>
</dbReference>
<dbReference type="GO" id="GO:0016787">
    <property type="term" value="F:hydrolase activity"/>
    <property type="evidence" value="ECO:0007669"/>
    <property type="project" value="InterPro"/>
</dbReference>
<accession>A0A398BR18</accession>
<comment type="caution">
    <text evidence="2">The sequence shown here is derived from an EMBL/GenBank/DDBJ whole genome shotgun (WGS) entry which is preliminary data.</text>
</comment>
<dbReference type="OrthoDB" id="356681at2"/>
<dbReference type="RefSeq" id="WP_119136791.1">
    <property type="nucleotide sequence ID" value="NZ_QXXQ01000024.1"/>
</dbReference>
<feature type="domain" description="Calcineurin-like phosphoesterase" evidence="1">
    <location>
        <begin position="4"/>
        <end position="243"/>
    </location>
</feature>
<evidence type="ECO:0000259" key="1">
    <source>
        <dbReference type="Pfam" id="PF00149"/>
    </source>
</evidence>
<evidence type="ECO:0000313" key="2">
    <source>
        <dbReference type="EMBL" id="RID89773.1"/>
    </source>
</evidence>
<dbReference type="EMBL" id="QXXQ01000024">
    <property type="protein sequence ID" value="RID89773.1"/>
    <property type="molecule type" value="Genomic_DNA"/>
</dbReference>
<protein>
    <submittedName>
        <fullName evidence="2">Metallophosphoesterase</fullName>
    </submittedName>
</protein>
<dbReference type="PANTHER" id="PTHR37844:SF2">
    <property type="entry name" value="SER_THR PROTEIN PHOSPHATASE SUPERFAMILY (AFU_ORTHOLOGUE AFUA_1G14840)"/>
    <property type="match status" value="1"/>
</dbReference>
<dbReference type="Proteomes" id="UP000266649">
    <property type="component" value="Unassembled WGS sequence"/>
</dbReference>
<organism evidence="2 3">
    <name type="scientific">Gemmobacter lutimaris</name>
    <dbReference type="NCBI Taxonomy" id="2306023"/>
    <lineage>
        <taxon>Bacteria</taxon>
        <taxon>Pseudomonadati</taxon>
        <taxon>Pseudomonadota</taxon>
        <taxon>Alphaproteobacteria</taxon>
        <taxon>Rhodobacterales</taxon>
        <taxon>Paracoccaceae</taxon>
        <taxon>Gemmobacter</taxon>
    </lineage>
</organism>
<dbReference type="PANTHER" id="PTHR37844">
    <property type="entry name" value="SER/THR PROTEIN PHOSPHATASE SUPERFAMILY (AFU_ORTHOLOGUE AFUA_1G14840)"/>
    <property type="match status" value="1"/>
</dbReference>
<evidence type="ECO:0000313" key="3">
    <source>
        <dbReference type="Proteomes" id="UP000266649"/>
    </source>
</evidence>
<reference evidence="2 3" key="1">
    <citation type="submission" date="2018-09" db="EMBL/GenBank/DDBJ databases">
        <title>Gemmobacter lutimaris sp. nov., a marine bacterium isolated from tidal flat.</title>
        <authorList>
            <person name="Lee D.W."/>
            <person name="Yoo Y."/>
            <person name="Kim J.-J."/>
            <person name="Kim B.S."/>
        </authorList>
    </citation>
    <scope>NUCLEOTIDE SEQUENCE [LARGE SCALE GENOMIC DNA]</scope>
    <source>
        <strain evidence="2 3">YJ-T1-11</strain>
    </source>
</reference>
<sequence>MPLIAVLSDLHFDSWTRWAVDPLTATGLDIVIHKRRPDLLVIAGDLANDPVRNWPGILERLGRLINPAKIVIIPGNHCYYGHRLDGDHVLRELCSDAGARFAQKDEVRIGNTRLLCCTLWTDFLLTCDVRQAVETAGRVMNDYRRIRIGTAPGLPYDRQDTRPITPRDTLALHLDHRAWLAAALREPHFSGHEGRTVVVSHHGPSPATAVGVIDALTPSFHSNLDGLIRETQPDAWFFGHSHRRCGAHVGRTVIKNVSLGYPEELGTHALELGPLMFFETD</sequence>